<accession>A0A7J9H1N5</accession>
<sequence length="86" mass="9900">MVQLKRMRITDCKMLEGIVADADDRSIYSIMFKHLEYLRLQSLQALTSFCSGNYRFEFPSLVELVAIECPKFSVFCKGKVSTPLLK</sequence>
<protein>
    <submittedName>
        <fullName evidence="1">Uncharacterized protein</fullName>
    </submittedName>
</protein>
<name>A0A7J9H1N5_9ROSI</name>
<proteinExistence type="predicted"/>
<comment type="caution">
    <text evidence="1">The sequence shown here is derived from an EMBL/GenBank/DDBJ whole genome shotgun (WGS) entry which is preliminary data.</text>
</comment>
<feature type="non-terminal residue" evidence="1">
    <location>
        <position position="86"/>
    </location>
</feature>
<evidence type="ECO:0000313" key="1">
    <source>
        <dbReference type="EMBL" id="MBA0803757.1"/>
    </source>
</evidence>
<keyword evidence="2" id="KW-1185">Reference proteome</keyword>
<evidence type="ECO:0000313" key="2">
    <source>
        <dbReference type="Proteomes" id="UP000593560"/>
    </source>
</evidence>
<organism evidence="1 2">
    <name type="scientific">Gossypium harknessii</name>
    <dbReference type="NCBI Taxonomy" id="34285"/>
    <lineage>
        <taxon>Eukaryota</taxon>
        <taxon>Viridiplantae</taxon>
        <taxon>Streptophyta</taxon>
        <taxon>Embryophyta</taxon>
        <taxon>Tracheophyta</taxon>
        <taxon>Spermatophyta</taxon>
        <taxon>Magnoliopsida</taxon>
        <taxon>eudicotyledons</taxon>
        <taxon>Gunneridae</taxon>
        <taxon>Pentapetalae</taxon>
        <taxon>rosids</taxon>
        <taxon>malvids</taxon>
        <taxon>Malvales</taxon>
        <taxon>Malvaceae</taxon>
        <taxon>Malvoideae</taxon>
        <taxon>Gossypium</taxon>
    </lineage>
</organism>
<dbReference type="EMBL" id="JABFAD010000007">
    <property type="protein sequence ID" value="MBA0803757.1"/>
    <property type="molecule type" value="Genomic_DNA"/>
</dbReference>
<reference evidence="1 2" key="1">
    <citation type="journal article" date="2019" name="Genome Biol. Evol.">
        <title>Insights into the evolution of the New World diploid cottons (Gossypium, subgenus Houzingenia) based on genome sequencing.</title>
        <authorList>
            <person name="Grover C.E."/>
            <person name="Arick M.A. 2nd"/>
            <person name="Thrash A."/>
            <person name="Conover J.L."/>
            <person name="Sanders W.S."/>
            <person name="Peterson D.G."/>
            <person name="Frelichowski J.E."/>
            <person name="Scheffler J.A."/>
            <person name="Scheffler B.E."/>
            <person name="Wendel J.F."/>
        </authorList>
    </citation>
    <scope>NUCLEOTIDE SEQUENCE [LARGE SCALE GENOMIC DNA]</scope>
    <source>
        <strain evidence="1">0</strain>
        <tissue evidence="1">Leaf</tissue>
    </source>
</reference>
<dbReference type="AlphaFoldDB" id="A0A7J9H1N5"/>
<dbReference type="Proteomes" id="UP000593560">
    <property type="component" value="Unassembled WGS sequence"/>
</dbReference>
<dbReference type="OrthoDB" id="1752144at2759"/>
<gene>
    <name evidence="1" type="ORF">Gohar_013934</name>
</gene>